<keyword evidence="2" id="KW-0472">Membrane</keyword>
<feature type="compositionally biased region" description="Low complexity" evidence="1">
    <location>
        <begin position="197"/>
        <end position="217"/>
    </location>
</feature>
<dbReference type="EMBL" id="JACJKY010000010">
    <property type="protein sequence ID" value="MBM6921051.1"/>
    <property type="molecule type" value="Genomic_DNA"/>
</dbReference>
<name>A0A938X8A6_9FIRM</name>
<reference evidence="4" key="2">
    <citation type="journal article" date="2021" name="Sci. Rep.">
        <title>The distribution of antibiotic resistance genes in chicken gut microbiota commensals.</title>
        <authorList>
            <person name="Juricova H."/>
            <person name="Matiasovicova J."/>
            <person name="Kubasova T."/>
            <person name="Cejkova D."/>
            <person name="Rychlik I."/>
        </authorList>
    </citation>
    <scope>NUCLEOTIDE SEQUENCE</scope>
    <source>
        <strain evidence="4">An559</strain>
    </source>
</reference>
<dbReference type="Pfam" id="PF23750">
    <property type="entry name" value="RsgI_M"/>
    <property type="match status" value="1"/>
</dbReference>
<keyword evidence="2" id="KW-0812">Transmembrane</keyword>
<feature type="compositionally biased region" description="Acidic residues" evidence="1">
    <location>
        <begin position="305"/>
        <end position="345"/>
    </location>
</feature>
<accession>A0A938X8A6</accession>
<dbReference type="RefSeq" id="WP_204446595.1">
    <property type="nucleotide sequence ID" value="NZ_JACJKY010000010.1"/>
</dbReference>
<keyword evidence="2" id="KW-1133">Transmembrane helix</keyword>
<feature type="region of interest" description="Disordered" evidence="1">
    <location>
        <begin position="192"/>
        <end position="345"/>
    </location>
</feature>
<evidence type="ECO:0000256" key="2">
    <source>
        <dbReference type="SAM" id="Phobius"/>
    </source>
</evidence>
<evidence type="ECO:0000259" key="3">
    <source>
        <dbReference type="Pfam" id="PF23750"/>
    </source>
</evidence>
<organism evidence="4 5">
    <name type="scientific">Merdimmobilis hominis</name>
    <dbReference type="NCBI Taxonomy" id="2897707"/>
    <lineage>
        <taxon>Bacteria</taxon>
        <taxon>Bacillati</taxon>
        <taxon>Bacillota</taxon>
        <taxon>Clostridia</taxon>
        <taxon>Eubacteriales</taxon>
        <taxon>Oscillospiraceae</taxon>
        <taxon>Merdimmobilis</taxon>
    </lineage>
</organism>
<feature type="domain" description="Anti-sigma factor RsgI-like middle" evidence="3">
    <location>
        <begin position="83"/>
        <end position="202"/>
    </location>
</feature>
<evidence type="ECO:0000313" key="4">
    <source>
        <dbReference type="EMBL" id="MBM6921051.1"/>
    </source>
</evidence>
<keyword evidence="5" id="KW-1185">Reference proteome</keyword>
<dbReference type="AlphaFoldDB" id="A0A938X8A6"/>
<reference evidence="4" key="1">
    <citation type="submission" date="2020-08" db="EMBL/GenBank/DDBJ databases">
        <authorList>
            <person name="Cejkova D."/>
            <person name="Kubasova T."/>
            <person name="Jahodarova E."/>
            <person name="Rychlik I."/>
        </authorList>
    </citation>
    <scope>NUCLEOTIDE SEQUENCE</scope>
    <source>
        <strain evidence="4">An559</strain>
    </source>
</reference>
<evidence type="ECO:0000313" key="5">
    <source>
        <dbReference type="Proteomes" id="UP000774750"/>
    </source>
</evidence>
<dbReference type="Proteomes" id="UP000774750">
    <property type="component" value="Unassembled WGS sequence"/>
</dbReference>
<proteinExistence type="predicted"/>
<comment type="caution">
    <text evidence="4">The sequence shown here is derived from an EMBL/GenBank/DDBJ whole genome shotgun (WGS) entry which is preliminary data.</text>
</comment>
<sequence length="345" mass="37622">MSYLVMECHPGYAVLLDEEGRFLKAANLRYETGQTVYDPVLMKEMPERQRHTVRWISSGIAAIAACFLLFFGIGYYQNYIQPYSSIYLTINPEVQMDLNRQGTVVGLMGTNEDGETLLEGYDGKGKDKVTVADELIDRAIEMGFLSEGGRVSFSIDSPDEALFREYGTELRTKVTEHLDGRITITIEIMNHQDGQGQESPENSSSSIPSQPSTSQPEPTSPSPSEPSHPVVVPPTSSNATDYDDTDYGPDNDGVTDYTPPVSSPPADTDYGPGNDGDTGYTPPSTSKPPADTDYGPGSDGVTDYTDGDTDYDPDHNDDDNDGDSGYDDDDSDDDSDDDNDPDDDD</sequence>
<dbReference type="InterPro" id="IPR055431">
    <property type="entry name" value="RsgI_M"/>
</dbReference>
<feature type="compositionally biased region" description="Low complexity" evidence="1">
    <location>
        <begin position="227"/>
        <end position="237"/>
    </location>
</feature>
<feature type="transmembrane region" description="Helical" evidence="2">
    <location>
        <begin position="52"/>
        <end position="76"/>
    </location>
</feature>
<evidence type="ECO:0000256" key="1">
    <source>
        <dbReference type="SAM" id="MobiDB-lite"/>
    </source>
</evidence>
<gene>
    <name evidence="4" type="ORF">H6A12_07790</name>
</gene>
<protein>
    <recommendedName>
        <fullName evidence="3">Anti-sigma factor RsgI-like middle domain-containing protein</fullName>
    </recommendedName>
</protein>